<dbReference type="RefSeq" id="WP_235165865.1">
    <property type="nucleotide sequence ID" value="NZ_CP098805.1"/>
</dbReference>
<evidence type="ECO:0000313" key="3">
    <source>
        <dbReference type="Proteomes" id="UP001055420"/>
    </source>
</evidence>
<keyword evidence="3" id="KW-1185">Reference proteome</keyword>
<sequence>MSKSTKLVVQNIEIGLVSINSEDYICLTDMVKAKDGDFFVSDWLRNVNTLEYLHAWEGMYNPNFNSGEFASIRSQSGINSFKISVKE</sequence>
<dbReference type="InterPro" id="IPR018004">
    <property type="entry name" value="KilA/APSES_HTH"/>
</dbReference>
<protein>
    <submittedName>
        <fullName evidence="2">KilA-N domain-containing protein</fullName>
    </submittedName>
</protein>
<dbReference type="Proteomes" id="UP001055420">
    <property type="component" value="Chromosome"/>
</dbReference>
<dbReference type="Pfam" id="PF04383">
    <property type="entry name" value="KilA-N"/>
    <property type="match status" value="1"/>
</dbReference>
<accession>A0ABY4XHZ9</accession>
<name>A0ABY4XHZ9_9BACT</name>
<dbReference type="EMBL" id="CP098805">
    <property type="protein sequence ID" value="USJ30013.1"/>
    <property type="molecule type" value="Genomic_DNA"/>
</dbReference>
<gene>
    <name evidence="2" type="ORF">NFI80_19340</name>
</gene>
<evidence type="ECO:0000313" key="2">
    <source>
        <dbReference type="EMBL" id="USJ30013.1"/>
    </source>
</evidence>
<dbReference type="SMART" id="SM01252">
    <property type="entry name" value="KilA-N"/>
    <property type="match status" value="1"/>
</dbReference>
<proteinExistence type="predicted"/>
<organism evidence="2 3">
    <name type="scientific">Dyadobacter chenhuakuii</name>
    <dbReference type="NCBI Taxonomy" id="2909339"/>
    <lineage>
        <taxon>Bacteria</taxon>
        <taxon>Pseudomonadati</taxon>
        <taxon>Bacteroidota</taxon>
        <taxon>Cytophagia</taxon>
        <taxon>Cytophagales</taxon>
        <taxon>Spirosomataceae</taxon>
        <taxon>Dyadobacter</taxon>
    </lineage>
</organism>
<evidence type="ECO:0000259" key="1">
    <source>
        <dbReference type="SMART" id="SM01252"/>
    </source>
</evidence>
<reference evidence="2" key="1">
    <citation type="submission" date="2022-06" db="EMBL/GenBank/DDBJ databases">
        <title>Novel species in genus Dyadobacter.</title>
        <authorList>
            <person name="Ma C."/>
        </authorList>
    </citation>
    <scope>NUCLEOTIDE SEQUENCE</scope>
    <source>
        <strain evidence="2">CY22</strain>
    </source>
</reference>
<feature type="domain" description="KilA/APSES-type HTH DNA-binding" evidence="1">
    <location>
        <begin position="13"/>
        <end position="87"/>
    </location>
</feature>